<dbReference type="SUPFAM" id="SSF69786">
    <property type="entry name" value="YggU-like"/>
    <property type="match status" value="1"/>
</dbReference>
<organism evidence="2">
    <name type="scientific">freshwater metagenome</name>
    <dbReference type="NCBI Taxonomy" id="449393"/>
    <lineage>
        <taxon>unclassified sequences</taxon>
        <taxon>metagenomes</taxon>
        <taxon>ecological metagenomes</taxon>
    </lineage>
</organism>
<dbReference type="PANTHER" id="PTHR13420">
    <property type="entry name" value="UPF0235 PROTEIN C15ORF40"/>
    <property type="match status" value="1"/>
</dbReference>
<proteinExistence type="inferred from homology"/>
<evidence type="ECO:0000256" key="1">
    <source>
        <dbReference type="ARBA" id="ARBA00010364"/>
    </source>
</evidence>
<protein>
    <submittedName>
        <fullName evidence="2">Unannotated protein</fullName>
    </submittedName>
</protein>
<dbReference type="PANTHER" id="PTHR13420:SF7">
    <property type="entry name" value="UPF0235 PROTEIN C15ORF40"/>
    <property type="match status" value="1"/>
</dbReference>
<dbReference type="NCBIfam" id="TIGR00251">
    <property type="entry name" value="DUF167 family protein"/>
    <property type="match status" value="1"/>
</dbReference>
<dbReference type="Gene3D" id="3.30.1200.10">
    <property type="entry name" value="YggU-like"/>
    <property type="match status" value="1"/>
</dbReference>
<sequence>MVKPGSKKGPLVEQQDDGSLTVFIPQRAIDGAANEALIALLANHFEVSKSKVTIESGFTSRMKRVSVEI</sequence>
<dbReference type="EMBL" id="CAEZVD010000008">
    <property type="protein sequence ID" value="CAB4616451.1"/>
    <property type="molecule type" value="Genomic_DNA"/>
</dbReference>
<dbReference type="InterPro" id="IPR003746">
    <property type="entry name" value="DUF167"/>
</dbReference>
<dbReference type="InterPro" id="IPR036591">
    <property type="entry name" value="YggU-like_sf"/>
</dbReference>
<gene>
    <name evidence="2" type="ORF">UFOPK1909_00223</name>
</gene>
<reference evidence="2" key="1">
    <citation type="submission" date="2020-05" db="EMBL/GenBank/DDBJ databases">
        <authorList>
            <person name="Chiriac C."/>
            <person name="Salcher M."/>
            <person name="Ghai R."/>
            <person name="Kavagutti S V."/>
        </authorList>
    </citation>
    <scope>NUCLEOTIDE SEQUENCE</scope>
</reference>
<evidence type="ECO:0000313" key="2">
    <source>
        <dbReference type="EMBL" id="CAB4616451.1"/>
    </source>
</evidence>
<dbReference type="Pfam" id="PF02594">
    <property type="entry name" value="DUF167"/>
    <property type="match status" value="1"/>
</dbReference>
<comment type="similarity">
    <text evidence="1">Belongs to the UPF0235 family.</text>
</comment>
<dbReference type="GO" id="GO:0005737">
    <property type="term" value="C:cytoplasm"/>
    <property type="evidence" value="ECO:0007669"/>
    <property type="project" value="TreeGrafter"/>
</dbReference>
<accession>A0A6J6HR65</accession>
<name>A0A6J6HR65_9ZZZZ</name>
<dbReference type="SMART" id="SM01152">
    <property type="entry name" value="DUF167"/>
    <property type="match status" value="1"/>
</dbReference>
<dbReference type="AlphaFoldDB" id="A0A6J6HR65"/>